<proteinExistence type="predicted"/>
<keyword evidence="2" id="KW-1185">Reference proteome</keyword>
<evidence type="ECO:0000313" key="2">
    <source>
        <dbReference type="Proteomes" id="UP000494269"/>
    </source>
</evidence>
<protein>
    <submittedName>
        <fullName evidence="1">Uncharacterized protein</fullName>
    </submittedName>
</protein>
<accession>A0A6S7AQP5</accession>
<evidence type="ECO:0000313" key="1">
    <source>
        <dbReference type="EMBL" id="CAB3743698.1"/>
    </source>
</evidence>
<dbReference type="EMBL" id="CADIJQ010000018">
    <property type="protein sequence ID" value="CAB3743698.1"/>
    <property type="molecule type" value="Genomic_DNA"/>
</dbReference>
<dbReference type="AlphaFoldDB" id="A0A6S7AQP5"/>
<organism evidence="1 2">
    <name type="scientific">Achromobacter kerstersii</name>
    <dbReference type="NCBI Taxonomy" id="1353890"/>
    <lineage>
        <taxon>Bacteria</taxon>
        <taxon>Pseudomonadati</taxon>
        <taxon>Pseudomonadota</taxon>
        <taxon>Betaproteobacteria</taxon>
        <taxon>Burkholderiales</taxon>
        <taxon>Alcaligenaceae</taxon>
        <taxon>Achromobacter</taxon>
    </lineage>
</organism>
<dbReference type="Proteomes" id="UP000494269">
    <property type="component" value="Unassembled WGS sequence"/>
</dbReference>
<gene>
    <name evidence="1" type="ORF">LMG3441_06034</name>
</gene>
<sequence length="188" mass="21208">MQSSQTPFFTLTGKGSFVHIESTNRDGATGEIRLAQRHAAWLFHRLGYCKPASYSRWLASEDVEEIGVMLFRIDGHDHEHRGRLRVEVGRHPSSGSLVLGQPEQEQEQLHALLQLGDQVMHLFEISQPDETTRARTAERAQTLLRQAKGLTFLPPEGYCYRCEQDVTLDVTDATGMTGCPKCHVSWCD</sequence>
<dbReference type="RefSeq" id="WP_175171945.1">
    <property type="nucleotide sequence ID" value="NZ_CADIJQ010000018.1"/>
</dbReference>
<reference evidence="1 2" key="1">
    <citation type="submission" date="2020-04" db="EMBL/GenBank/DDBJ databases">
        <authorList>
            <person name="De Canck E."/>
        </authorList>
    </citation>
    <scope>NUCLEOTIDE SEQUENCE [LARGE SCALE GENOMIC DNA]</scope>
    <source>
        <strain evidence="1 2">LMG 3441</strain>
    </source>
</reference>
<name>A0A6S7AQP5_9BURK</name>